<evidence type="ECO:0000256" key="13">
    <source>
        <dbReference type="SAM" id="Phobius"/>
    </source>
</evidence>
<comment type="similarity">
    <text evidence="2">Belongs to the glutamate-gated ion channel (TC 1.A.10.1) family.</text>
</comment>
<keyword evidence="3" id="KW-0813">Transport</keyword>
<evidence type="ECO:0000259" key="14">
    <source>
        <dbReference type="SMART" id="SM00079"/>
    </source>
</evidence>
<evidence type="ECO:0000256" key="1">
    <source>
        <dbReference type="ARBA" id="ARBA00004651"/>
    </source>
</evidence>
<dbReference type="EMBL" id="JQDR03006279">
    <property type="protein sequence ID" value="KAA0200482.1"/>
    <property type="molecule type" value="Genomic_DNA"/>
</dbReference>
<evidence type="ECO:0000313" key="16">
    <source>
        <dbReference type="EMBL" id="KAA0200482.1"/>
    </source>
</evidence>
<keyword evidence="7" id="KW-0406">Ion transport</keyword>
<evidence type="ECO:0000256" key="9">
    <source>
        <dbReference type="ARBA" id="ARBA00023170"/>
    </source>
</evidence>
<evidence type="ECO:0000256" key="3">
    <source>
        <dbReference type="ARBA" id="ARBA00022448"/>
    </source>
</evidence>
<accession>A0A6A0H7M0</accession>
<dbReference type="AlphaFoldDB" id="A0A6A0H7M0"/>
<dbReference type="PANTHER" id="PTHR42643">
    <property type="entry name" value="IONOTROPIC RECEPTOR 20A-RELATED"/>
    <property type="match status" value="1"/>
</dbReference>
<dbReference type="SMART" id="SM00079">
    <property type="entry name" value="PBPe"/>
    <property type="match status" value="1"/>
</dbReference>
<comment type="subcellular location">
    <subcellularLocation>
        <location evidence="1">Cell membrane</location>
        <topology evidence="1">Multi-pass membrane protein</topology>
    </subcellularLocation>
</comment>
<evidence type="ECO:0000256" key="12">
    <source>
        <dbReference type="ARBA" id="ARBA00023303"/>
    </source>
</evidence>
<dbReference type="InterPro" id="IPR052192">
    <property type="entry name" value="Insect_Ionotropic_Sensory_Rcpt"/>
</dbReference>
<dbReference type="PANTHER" id="PTHR42643:SF24">
    <property type="entry name" value="IONOTROPIC RECEPTOR 60A"/>
    <property type="match status" value="1"/>
</dbReference>
<dbReference type="SUPFAM" id="SSF53850">
    <property type="entry name" value="Periplasmic binding protein-like II"/>
    <property type="match status" value="1"/>
</dbReference>
<dbReference type="Gene3D" id="3.40.190.10">
    <property type="entry name" value="Periplasmic binding protein-like II"/>
    <property type="match status" value="2"/>
</dbReference>
<gene>
    <name evidence="16" type="ORF">HAZT_HAZT010322</name>
</gene>
<evidence type="ECO:0000256" key="8">
    <source>
        <dbReference type="ARBA" id="ARBA00023136"/>
    </source>
</evidence>
<keyword evidence="9 16" id="KW-0675">Receptor</keyword>
<evidence type="ECO:0000259" key="15">
    <source>
        <dbReference type="SMART" id="SM00918"/>
    </source>
</evidence>
<evidence type="ECO:0000256" key="4">
    <source>
        <dbReference type="ARBA" id="ARBA00022475"/>
    </source>
</evidence>
<keyword evidence="6 13" id="KW-1133">Transmembrane helix</keyword>
<feature type="transmembrane region" description="Helical" evidence="13">
    <location>
        <begin position="148"/>
        <end position="169"/>
    </location>
</feature>
<dbReference type="Proteomes" id="UP000711488">
    <property type="component" value="Unassembled WGS sequence"/>
</dbReference>
<reference evidence="16" key="3">
    <citation type="submission" date="2019-06" db="EMBL/GenBank/DDBJ databases">
        <authorList>
            <person name="Poynton C."/>
            <person name="Hasenbein S."/>
            <person name="Benoit J.B."/>
            <person name="Sepulveda M.S."/>
            <person name="Poelchau M.F."/>
            <person name="Murali S.C."/>
            <person name="Chen S."/>
            <person name="Glastad K.M."/>
            <person name="Werren J.H."/>
            <person name="Vineis J.H."/>
            <person name="Bowen J.L."/>
            <person name="Friedrich M."/>
            <person name="Jones J."/>
            <person name="Robertson H.M."/>
            <person name="Feyereisen R."/>
            <person name="Mechler-Hickson A."/>
            <person name="Mathers N."/>
            <person name="Lee C.E."/>
            <person name="Colbourne J.K."/>
            <person name="Biales A."/>
            <person name="Johnston J.S."/>
            <person name="Wellborn G.A."/>
            <person name="Rosendale A.J."/>
            <person name="Cridge A.G."/>
            <person name="Munoz-Torres M.C."/>
            <person name="Bain P.A."/>
            <person name="Manny A.R."/>
            <person name="Major K.M."/>
            <person name="Lambert F.N."/>
            <person name="Vulpe C.D."/>
            <person name="Tuck P."/>
            <person name="Blalock B.J."/>
            <person name="Lin Y.-Y."/>
            <person name="Smith M.E."/>
            <person name="Ochoa-Acuna H."/>
            <person name="Chen M.-J.M."/>
            <person name="Childers C.P."/>
            <person name="Qu J."/>
            <person name="Dugan S."/>
            <person name="Lee S.L."/>
            <person name="Chao H."/>
            <person name="Dinh H."/>
            <person name="Han Y."/>
            <person name="Doddapaneni H."/>
            <person name="Worley K.C."/>
            <person name="Muzny D.M."/>
            <person name="Gibbs R.A."/>
            <person name="Richards S."/>
        </authorList>
    </citation>
    <scope>NUCLEOTIDE SEQUENCE</scope>
    <source>
        <strain evidence="16">HAZT.00-mixed</strain>
        <tissue evidence="16">Whole organism</tissue>
    </source>
</reference>
<comment type="caution">
    <text evidence="16">The sequence shown here is derived from an EMBL/GenBank/DDBJ whole genome shotgun (WGS) entry which is preliminary data.</text>
</comment>
<dbReference type="GO" id="GO:0015276">
    <property type="term" value="F:ligand-gated monoatomic ion channel activity"/>
    <property type="evidence" value="ECO:0007669"/>
    <property type="project" value="InterPro"/>
</dbReference>
<dbReference type="SMART" id="SM00918">
    <property type="entry name" value="Lig_chan-Glu_bd"/>
    <property type="match status" value="1"/>
</dbReference>
<evidence type="ECO:0000256" key="5">
    <source>
        <dbReference type="ARBA" id="ARBA00022692"/>
    </source>
</evidence>
<keyword evidence="4" id="KW-1003">Cell membrane</keyword>
<keyword evidence="12" id="KW-0407">Ion channel</keyword>
<dbReference type="Pfam" id="PF00060">
    <property type="entry name" value="Lig_chan"/>
    <property type="match status" value="1"/>
</dbReference>
<dbReference type="InterPro" id="IPR001320">
    <property type="entry name" value="Iontro_rcpt_C"/>
</dbReference>
<keyword evidence="5 13" id="KW-0812">Transmembrane</keyword>
<feature type="transmembrane region" description="Helical" evidence="13">
    <location>
        <begin position="390"/>
        <end position="411"/>
    </location>
</feature>
<dbReference type="InterPro" id="IPR019594">
    <property type="entry name" value="Glu/Gly-bd"/>
</dbReference>
<name>A0A6A0H7M0_HYAAZ</name>
<feature type="domain" description="Ionotropic glutamate receptor L-glutamate and glycine-binding" evidence="15">
    <location>
        <begin position="30"/>
        <end position="92"/>
    </location>
</feature>
<dbReference type="GO" id="GO:0050906">
    <property type="term" value="P:detection of stimulus involved in sensory perception"/>
    <property type="evidence" value="ECO:0007669"/>
    <property type="project" value="UniProtKB-ARBA"/>
</dbReference>
<feature type="transmembrane region" description="Helical" evidence="13">
    <location>
        <begin position="206"/>
        <end position="227"/>
    </location>
</feature>
<dbReference type="Pfam" id="PF10613">
    <property type="entry name" value="Lig_chan-Glu_bd"/>
    <property type="match status" value="1"/>
</dbReference>
<evidence type="ECO:0000256" key="11">
    <source>
        <dbReference type="ARBA" id="ARBA00023286"/>
    </source>
</evidence>
<reference evidence="16" key="1">
    <citation type="submission" date="2014-08" db="EMBL/GenBank/DDBJ databases">
        <authorList>
            <person name="Murali S."/>
            <person name="Richards S."/>
            <person name="Bandaranaike D."/>
            <person name="Bellair M."/>
            <person name="Blankenburg K."/>
            <person name="Chao H."/>
            <person name="Dinh H."/>
            <person name="Doddapaneni H."/>
            <person name="Dugan-Rocha S."/>
            <person name="Elkadiri S."/>
            <person name="Gnanaolivu R."/>
            <person name="Hughes D."/>
            <person name="Lee S."/>
            <person name="Li M."/>
            <person name="Ming W."/>
            <person name="Munidasa M."/>
            <person name="Muniz J."/>
            <person name="Nguyen L."/>
            <person name="Osuji N."/>
            <person name="Pu L.-L."/>
            <person name="Puazo M."/>
            <person name="Skinner E."/>
            <person name="Qu C."/>
            <person name="Quiroz J."/>
            <person name="Raj R."/>
            <person name="Weissenberger G."/>
            <person name="Xin Y."/>
            <person name="Zou X."/>
            <person name="Han Y."/>
            <person name="Worley K."/>
            <person name="Muzny D."/>
            <person name="Gibbs R."/>
        </authorList>
    </citation>
    <scope>NUCLEOTIDE SEQUENCE</scope>
    <source>
        <strain evidence="16">HAZT.00-mixed</strain>
        <tissue evidence="16">Whole organism</tissue>
    </source>
</reference>
<organism evidence="16">
    <name type="scientific">Hyalella azteca</name>
    <name type="common">Amphipod</name>
    <dbReference type="NCBI Taxonomy" id="294128"/>
    <lineage>
        <taxon>Eukaryota</taxon>
        <taxon>Metazoa</taxon>
        <taxon>Ecdysozoa</taxon>
        <taxon>Arthropoda</taxon>
        <taxon>Crustacea</taxon>
        <taxon>Multicrustacea</taxon>
        <taxon>Malacostraca</taxon>
        <taxon>Eumalacostraca</taxon>
        <taxon>Peracarida</taxon>
        <taxon>Amphipoda</taxon>
        <taxon>Senticaudata</taxon>
        <taxon>Talitrida</taxon>
        <taxon>Talitroidea</taxon>
        <taxon>Hyalellidae</taxon>
        <taxon>Hyalella</taxon>
    </lineage>
</organism>
<evidence type="ECO:0000256" key="6">
    <source>
        <dbReference type="ARBA" id="ARBA00022989"/>
    </source>
</evidence>
<proteinExistence type="inferred from homology"/>
<dbReference type="GO" id="GO:0005886">
    <property type="term" value="C:plasma membrane"/>
    <property type="evidence" value="ECO:0007669"/>
    <property type="project" value="UniProtKB-SubCell"/>
</dbReference>
<sequence length="422" mass="46694">EEFRLKLIESYSVTGDTPVKVTDISNWQAPAVYVQKQASGEWHVSGGWIPDLVNTLEQTMNFTCSMSLSADRKFGSRNADGSWSGMVGMVGNDQADIIVATLDNTLARGSVVDFLIAIDVTGYMMVMKAANEKGSVWTNYTSEFSGEVWVSLAALLCCSSVVLFVTLTYSPHETRRLSFPEICSLVIAALASQGCDCWTTATSGRIAWLTILCTAVLVSVHYTSWMYSALTINVPYYPFDGFQSLLDNGRYTLGIVQGVAVETELKDSRDATVQRVWNEIVKPKGIVRNSEEGLERAKKDGFVFMIVEGVFYGTNIDACDYAVLPKRFFKFPSGFAVKKGSPLGILFNRALLTTINTGVLRRIKRRWEKRKPDCLDSGVSAMTVKQMTSAFLLLALGLGLAAFIAGCEKLWKKKREPRRMLL</sequence>
<evidence type="ECO:0000256" key="10">
    <source>
        <dbReference type="ARBA" id="ARBA00023180"/>
    </source>
</evidence>
<keyword evidence="11" id="KW-1071">Ligand-gated ion channel</keyword>
<keyword evidence="10" id="KW-0325">Glycoprotein</keyword>
<evidence type="ECO:0000256" key="7">
    <source>
        <dbReference type="ARBA" id="ARBA00023065"/>
    </source>
</evidence>
<feature type="domain" description="Ionotropic glutamate receptor C-terminal" evidence="14">
    <location>
        <begin position="18"/>
        <end position="370"/>
    </location>
</feature>
<protein>
    <submittedName>
        <fullName evidence="16">Ionotropic receptor 193</fullName>
    </submittedName>
</protein>
<keyword evidence="8 13" id="KW-0472">Membrane</keyword>
<feature type="non-terminal residue" evidence="16">
    <location>
        <position position="1"/>
    </location>
</feature>
<reference evidence="16" key="2">
    <citation type="journal article" date="2018" name="Environ. Sci. Technol.">
        <title>The Toxicogenome of Hyalella azteca: A Model for Sediment Ecotoxicology and Evolutionary Toxicology.</title>
        <authorList>
            <person name="Poynton H.C."/>
            <person name="Hasenbein S."/>
            <person name="Benoit J.B."/>
            <person name="Sepulveda M.S."/>
            <person name="Poelchau M.F."/>
            <person name="Hughes D.S.T."/>
            <person name="Murali S.C."/>
            <person name="Chen S."/>
            <person name="Glastad K.M."/>
            <person name="Goodisman M.A.D."/>
            <person name="Werren J.H."/>
            <person name="Vineis J.H."/>
            <person name="Bowen J.L."/>
            <person name="Friedrich M."/>
            <person name="Jones J."/>
            <person name="Robertson H.M."/>
            <person name="Feyereisen R."/>
            <person name="Mechler-Hickson A."/>
            <person name="Mathers N."/>
            <person name="Lee C.E."/>
            <person name="Colbourne J.K."/>
            <person name="Biales A."/>
            <person name="Johnston J.S."/>
            <person name="Wellborn G.A."/>
            <person name="Rosendale A.J."/>
            <person name="Cridge A.G."/>
            <person name="Munoz-Torres M.C."/>
            <person name="Bain P.A."/>
            <person name="Manny A.R."/>
            <person name="Major K.M."/>
            <person name="Lambert F.N."/>
            <person name="Vulpe C.D."/>
            <person name="Tuck P."/>
            <person name="Blalock B.J."/>
            <person name="Lin Y.Y."/>
            <person name="Smith M.E."/>
            <person name="Ochoa-Acuna H."/>
            <person name="Chen M.M."/>
            <person name="Childers C.P."/>
            <person name="Qu J."/>
            <person name="Dugan S."/>
            <person name="Lee S.L."/>
            <person name="Chao H."/>
            <person name="Dinh H."/>
            <person name="Han Y."/>
            <person name="Doddapaneni H."/>
            <person name="Worley K.C."/>
            <person name="Muzny D.M."/>
            <person name="Gibbs R.A."/>
            <person name="Richards S."/>
        </authorList>
    </citation>
    <scope>NUCLEOTIDE SEQUENCE</scope>
    <source>
        <strain evidence="16">HAZT.00-mixed</strain>
        <tissue evidence="16">Whole organism</tissue>
    </source>
</reference>
<evidence type="ECO:0000256" key="2">
    <source>
        <dbReference type="ARBA" id="ARBA00008685"/>
    </source>
</evidence>